<feature type="region of interest" description="Disordered" evidence="1">
    <location>
        <begin position="218"/>
        <end position="239"/>
    </location>
</feature>
<feature type="compositionally biased region" description="Polar residues" evidence="1">
    <location>
        <begin position="361"/>
        <end position="390"/>
    </location>
</feature>
<dbReference type="SMART" id="SM00091">
    <property type="entry name" value="PAS"/>
    <property type="match status" value="1"/>
</dbReference>
<dbReference type="NCBIfam" id="TIGR00229">
    <property type="entry name" value="sensory_box"/>
    <property type="match status" value="1"/>
</dbReference>
<feature type="compositionally biased region" description="Low complexity" evidence="1">
    <location>
        <begin position="581"/>
        <end position="590"/>
    </location>
</feature>
<feature type="compositionally biased region" description="Basic and acidic residues" evidence="1">
    <location>
        <begin position="555"/>
        <end position="580"/>
    </location>
</feature>
<dbReference type="PROSITE" id="PS50112">
    <property type="entry name" value="PAS"/>
    <property type="match status" value="1"/>
</dbReference>
<name>A0A9K3KP92_9STRA</name>
<feature type="compositionally biased region" description="Basic residues" evidence="1">
    <location>
        <begin position="218"/>
        <end position="228"/>
    </location>
</feature>
<feature type="domain" description="PAS" evidence="2">
    <location>
        <begin position="252"/>
        <end position="322"/>
    </location>
</feature>
<evidence type="ECO:0000313" key="4">
    <source>
        <dbReference type="Proteomes" id="UP000693970"/>
    </source>
</evidence>
<feature type="compositionally biased region" description="Basic and acidic residues" evidence="1">
    <location>
        <begin position="466"/>
        <end position="478"/>
    </location>
</feature>
<dbReference type="InterPro" id="IPR013767">
    <property type="entry name" value="PAS_fold"/>
</dbReference>
<dbReference type="CDD" id="cd14686">
    <property type="entry name" value="bZIP"/>
    <property type="match status" value="1"/>
</dbReference>
<feature type="region of interest" description="Disordered" evidence="1">
    <location>
        <begin position="487"/>
        <end position="506"/>
    </location>
</feature>
<feature type="compositionally biased region" description="Basic residues" evidence="1">
    <location>
        <begin position="715"/>
        <end position="724"/>
    </location>
</feature>
<feature type="compositionally biased region" description="Polar residues" evidence="1">
    <location>
        <begin position="638"/>
        <end position="650"/>
    </location>
</feature>
<dbReference type="CDD" id="cd00130">
    <property type="entry name" value="PAS"/>
    <property type="match status" value="1"/>
</dbReference>
<dbReference type="GO" id="GO:0003700">
    <property type="term" value="F:DNA-binding transcription factor activity"/>
    <property type="evidence" value="ECO:0007669"/>
    <property type="project" value="InterPro"/>
</dbReference>
<dbReference type="Proteomes" id="UP000693970">
    <property type="component" value="Unassembled WGS sequence"/>
</dbReference>
<feature type="compositionally biased region" description="Polar residues" evidence="1">
    <location>
        <begin position="13"/>
        <end position="23"/>
    </location>
</feature>
<feature type="region of interest" description="Disordered" evidence="1">
    <location>
        <begin position="78"/>
        <end position="98"/>
    </location>
</feature>
<feature type="compositionally biased region" description="Basic and acidic residues" evidence="1">
    <location>
        <begin position="440"/>
        <end position="457"/>
    </location>
</feature>
<reference evidence="3" key="2">
    <citation type="submission" date="2021-04" db="EMBL/GenBank/DDBJ databases">
        <authorList>
            <person name="Podell S."/>
        </authorList>
    </citation>
    <scope>NUCLEOTIDE SEQUENCE</scope>
    <source>
        <strain evidence="3">Hildebrandi</strain>
    </source>
</reference>
<comment type="caution">
    <text evidence="3">The sequence shown here is derived from an EMBL/GenBank/DDBJ whole genome shotgun (WGS) entry which is preliminary data.</text>
</comment>
<accession>A0A9K3KP92</accession>
<dbReference type="AlphaFoldDB" id="A0A9K3KP92"/>
<dbReference type="EMBL" id="JAGRRH010000021">
    <property type="protein sequence ID" value="KAG7346839.1"/>
    <property type="molecule type" value="Genomic_DNA"/>
</dbReference>
<feature type="region of interest" description="Disordered" evidence="1">
    <location>
        <begin position="403"/>
        <end position="481"/>
    </location>
</feature>
<evidence type="ECO:0000259" key="2">
    <source>
        <dbReference type="PROSITE" id="PS50112"/>
    </source>
</evidence>
<keyword evidence="4" id="KW-1185">Reference proteome</keyword>
<dbReference type="InterPro" id="IPR000014">
    <property type="entry name" value="PAS"/>
</dbReference>
<dbReference type="Pfam" id="PF00989">
    <property type="entry name" value="PAS"/>
    <property type="match status" value="1"/>
</dbReference>
<feature type="compositionally biased region" description="Basic and acidic residues" evidence="1">
    <location>
        <begin position="530"/>
        <end position="540"/>
    </location>
</feature>
<dbReference type="InterPro" id="IPR004827">
    <property type="entry name" value="bZIP"/>
</dbReference>
<feature type="region of interest" description="Disordered" evidence="1">
    <location>
        <begin position="1"/>
        <end position="26"/>
    </location>
</feature>
<evidence type="ECO:0000313" key="3">
    <source>
        <dbReference type="EMBL" id="KAG7346839.1"/>
    </source>
</evidence>
<reference evidence="3" key="1">
    <citation type="journal article" date="2021" name="Sci. Rep.">
        <title>Diploid genomic architecture of Nitzschia inconspicua, an elite biomass production diatom.</title>
        <authorList>
            <person name="Oliver A."/>
            <person name="Podell S."/>
            <person name="Pinowska A."/>
            <person name="Traller J.C."/>
            <person name="Smith S.R."/>
            <person name="McClure R."/>
            <person name="Beliaev A."/>
            <person name="Bohutskyi P."/>
            <person name="Hill E.A."/>
            <person name="Rabines A."/>
            <person name="Zheng H."/>
            <person name="Allen L.Z."/>
            <person name="Kuo A."/>
            <person name="Grigoriev I.V."/>
            <person name="Allen A.E."/>
            <person name="Hazlebeck D."/>
            <person name="Allen E.E."/>
        </authorList>
    </citation>
    <scope>NUCLEOTIDE SEQUENCE</scope>
    <source>
        <strain evidence="3">Hildebrandi</strain>
    </source>
</reference>
<gene>
    <name evidence="3" type="ORF">IV203_005908</name>
</gene>
<feature type="compositionally biased region" description="Polar residues" evidence="1">
    <location>
        <begin position="415"/>
        <end position="430"/>
    </location>
</feature>
<feature type="region of interest" description="Disordered" evidence="1">
    <location>
        <begin position="322"/>
        <end position="390"/>
    </location>
</feature>
<organism evidence="3 4">
    <name type="scientific">Nitzschia inconspicua</name>
    <dbReference type="NCBI Taxonomy" id="303405"/>
    <lineage>
        <taxon>Eukaryota</taxon>
        <taxon>Sar</taxon>
        <taxon>Stramenopiles</taxon>
        <taxon>Ochrophyta</taxon>
        <taxon>Bacillariophyta</taxon>
        <taxon>Bacillariophyceae</taxon>
        <taxon>Bacillariophycidae</taxon>
        <taxon>Bacillariales</taxon>
        <taxon>Bacillariaceae</taxon>
        <taxon>Nitzschia</taxon>
    </lineage>
</organism>
<feature type="region of interest" description="Disordered" evidence="1">
    <location>
        <begin position="624"/>
        <end position="650"/>
    </location>
</feature>
<dbReference type="PROSITE" id="PS00036">
    <property type="entry name" value="BZIP_BASIC"/>
    <property type="match status" value="1"/>
</dbReference>
<evidence type="ECO:0000256" key="1">
    <source>
        <dbReference type="SAM" id="MobiDB-lite"/>
    </source>
</evidence>
<feature type="compositionally biased region" description="Polar residues" evidence="1">
    <location>
        <begin position="695"/>
        <end position="714"/>
    </location>
</feature>
<feature type="compositionally biased region" description="Low complexity" evidence="1">
    <location>
        <begin position="327"/>
        <end position="336"/>
    </location>
</feature>
<proteinExistence type="predicted"/>
<sequence length="770" mass="82065">MNDSRNPPVDSGQGASSNRNGSIGTPVLSNPLAAVLAGSHHQPQQGYSHVDPNTALMMSNAAATIAAVAAQAMQQMAGQQQQQQQQRPPSGFPASLYAALQGGNSSNPLLSASAASTHAPPAHAALLAALSGSAHQAPPLSGLLSGNNDTAAPALLRSMGALLQQQNPSVPVASPSALSNMQSWNVEKLEQHVALLQQTNQAIPQPVSLLLSEAQRKEKKKNAKRVANRKSASTSRARKKALVEEMTQTNARLKRQALILSLLPDLVITTTPEGEITFCSAQVERILQYKAENLVGANLSELLVPSSREALKCLMEDLTHPGKAKAARASAVAQVRRGSKRRLSDQRVSRDETGTSKVTEDNANGNSNGSSRVSAGSGAPSTQATSTGVAVVSDQSFPLSVVEVESKKRGKSPKPNASNEKLETSASNRGVSGENGSRAADTERENCETKKRPRSDDSSSLSSDAKNLRAGDTLDRNVRWHNQRMLHGSNVATTDDGPKDDVTGASVTANNAGARLSSLKHVPEMAAEPIKDDKHLRYENAGDQSSSDDSLLAGVEEKKKGESASDDSGYRESNDSREETSSSGSDTSQSNDRRKKYMASAIRLCLIRDDLTTVWCEVTSSIRDRAQDEDDSEEKITSKCSDSNDTTVSKPEQKELLLCLRPTRDGDKAVDKSLRFCPSVRNETLSPRQSHRYPTETSSNADVTGTASSGNSNKHSNRPPKKRTLTGSSVDSSSIPEEAPPQKRSKGQTSTNDTEKSVVESLLKMNKSSQ</sequence>
<feature type="region of interest" description="Disordered" evidence="1">
    <location>
        <begin position="530"/>
        <end position="594"/>
    </location>
</feature>
<feature type="compositionally biased region" description="Polar residues" evidence="1">
    <location>
        <begin position="725"/>
        <end position="735"/>
    </location>
</feature>
<protein>
    <submittedName>
        <fullName evidence="3">PAS domain S-box containing protein</fullName>
    </submittedName>
</protein>
<dbReference type="OrthoDB" id="49155at2759"/>
<feature type="compositionally biased region" description="Basic and acidic residues" evidence="1">
    <location>
        <begin position="342"/>
        <end position="360"/>
    </location>
</feature>
<feature type="region of interest" description="Disordered" evidence="1">
    <location>
        <begin position="681"/>
        <end position="770"/>
    </location>
</feature>